<accession>A0A7S0SIN1</accession>
<sequence>MLNLTAVSTSGWRYVEVEVANLEKRLSPVFEYLVHFSLADAPKNSGAAQTKAQEEDVRKLLSSAVQGALRAAHGGFLDAHALVLDALFFAWVECMPMVSPCDPFLARCRWRLSTDLFVSLVKDAGLEGDLERKLRNVPEHALQYLAAELSDTVSSDISDGSARDMSGRSLEDGLQQKCDNVADEIFALTAPTYNLRGEAWFLYKQSLSQWERPNTSSSTASELVSALDVARRGKHKFAQSGRLTGSMLLCSSRFHTSRNVVRSEESRHATVERELIAVLNRITGEMCHGIKQDRAVFSSANVDGAFLAAELLNPLLTAPQMTLSRLVHVAAKHSSQAPFLLSAFSALPGLARLQIEPTEPPLMLTVLANVLRNPPSELRGFNQLSGITKFATALFQKRELAEMHDSAVKVERAALCQVNFGQLLAIPRRSHLDPREGLLVTVLPSLLSAFFWQTNGNGRDANELGRSEGDFRALEILNSLLIGHNKESTGLNDSSLSSCGLKLLQATFPGGFLLTLASYIDYRGADRVGVSRSSSGDSWNRASLKATPERTRDLATSLLRSCVKGLREAPPFDTTTADRSSALSVLTSLAFADAAAATQLTWHTRLLLEPVMGEVRKLHTQPQRSPPTAPRFEDRGFVSTEGSGETARLAVAFADLIRLCTTGALRTADVVDQLLREKHNTAADLTEPLGAEYGVYGITLVRNATSPASLRSALLMACAWTLPTCTMKEFGVVLSGFLPKVLSLVTTARSKQSEAAAGGDAPDAVILQPTVVDFLARVLLTCMSDVKACVSGVHSRQVAETVQTLSRQFATAVNVAEHPLQLGNEASSNDVLGAAIAFQNLKYLAAILLRVEALPEGSLRHSKDILLSAALNQIQKVGACMQYEMNILFSRFPETSQSKHIFLSATSRALT</sequence>
<organism evidence="2">
    <name type="scientific">Mantoniella antarctica</name>
    <dbReference type="NCBI Taxonomy" id="81844"/>
    <lineage>
        <taxon>Eukaryota</taxon>
        <taxon>Viridiplantae</taxon>
        <taxon>Chlorophyta</taxon>
        <taxon>Mamiellophyceae</taxon>
        <taxon>Mamiellales</taxon>
        <taxon>Mamiellaceae</taxon>
        <taxon>Mantoniella</taxon>
    </lineage>
</organism>
<feature type="region of interest" description="Disordered" evidence="1">
    <location>
        <begin position="618"/>
        <end position="637"/>
    </location>
</feature>
<reference evidence="2" key="1">
    <citation type="submission" date="2021-01" db="EMBL/GenBank/DDBJ databases">
        <authorList>
            <person name="Corre E."/>
            <person name="Pelletier E."/>
            <person name="Niang G."/>
            <person name="Scheremetjew M."/>
            <person name="Finn R."/>
            <person name="Kale V."/>
            <person name="Holt S."/>
            <person name="Cochrane G."/>
            <person name="Meng A."/>
            <person name="Brown T."/>
            <person name="Cohen L."/>
        </authorList>
    </citation>
    <scope>NUCLEOTIDE SEQUENCE</scope>
    <source>
        <strain evidence="2">SL-175</strain>
    </source>
</reference>
<dbReference type="AlphaFoldDB" id="A0A7S0SIN1"/>
<name>A0A7S0SIN1_9CHLO</name>
<evidence type="ECO:0000313" key="2">
    <source>
        <dbReference type="EMBL" id="CAD8707761.1"/>
    </source>
</evidence>
<proteinExistence type="predicted"/>
<evidence type="ECO:0000256" key="1">
    <source>
        <dbReference type="SAM" id="MobiDB-lite"/>
    </source>
</evidence>
<dbReference type="EMBL" id="HBFC01017553">
    <property type="protein sequence ID" value="CAD8707761.1"/>
    <property type="molecule type" value="Transcribed_RNA"/>
</dbReference>
<protein>
    <submittedName>
        <fullName evidence="2">Uncharacterized protein</fullName>
    </submittedName>
</protein>
<gene>
    <name evidence="2" type="ORF">MANT1106_LOCUS10444</name>
</gene>